<feature type="domain" description="RCK C-terminal" evidence="8">
    <location>
        <begin position="140"/>
        <end position="221"/>
    </location>
</feature>
<evidence type="ECO:0000256" key="3">
    <source>
        <dbReference type="ARBA" id="ARBA00022538"/>
    </source>
</evidence>
<evidence type="ECO:0000256" key="2">
    <source>
        <dbReference type="ARBA" id="ARBA00022448"/>
    </source>
</evidence>
<reference evidence="9" key="1">
    <citation type="submission" date="2020-06" db="EMBL/GenBank/DDBJ databases">
        <title>Unique genomic features of the anaerobic methanotrophic archaea.</title>
        <authorList>
            <person name="Chadwick G.L."/>
            <person name="Skennerton C.T."/>
            <person name="Laso-Perez R."/>
            <person name="Leu A.O."/>
            <person name="Speth D.R."/>
            <person name="Yu H."/>
            <person name="Morgan-Lang C."/>
            <person name="Hatzenpichler R."/>
            <person name="Goudeau D."/>
            <person name="Malmstrom R."/>
            <person name="Brazelton W.J."/>
            <person name="Woyke T."/>
            <person name="Hallam S.J."/>
            <person name="Tyson G.W."/>
            <person name="Wegener G."/>
            <person name="Boetius A."/>
            <person name="Orphan V."/>
        </authorList>
    </citation>
    <scope>NUCLEOTIDE SEQUENCE</scope>
</reference>
<gene>
    <name evidence="9" type="primary">nhaP2</name>
    <name evidence="10" type="ORF">LIFGHNMI_00010</name>
    <name evidence="9" type="ORF">MOOMDFED_00030</name>
</gene>
<evidence type="ECO:0000256" key="1">
    <source>
        <dbReference type="ARBA" id="ARBA00003660"/>
    </source>
</evidence>
<dbReference type="InterPro" id="IPR006037">
    <property type="entry name" value="RCK_C"/>
</dbReference>
<feature type="domain" description="RCK N-terminal" evidence="7">
    <location>
        <begin position="226"/>
        <end position="344"/>
    </location>
</feature>
<dbReference type="AlphaFoldDB" id="A0A7G9YQ77"/>
<dbReference type="NCBIfam" id="NF007031">
    <property type="entry name" value="PRK09496.1-2"/>
    <property type="match status" value="1"/>
</dbReference>
<dbReference type="EMBL" id="MT631409">
    <property type="protein sequence ID" value="QNO50213.1"/>
    <property type="molecule type" value="Genomic_DNA"/>
</dbReference>
<dbReference type="SUPFAM" id="SSF51735">
    <property type="entry name" value="NAD(P)-binding Rossmann-fold domains"/>
    <property type="match status" value="2"/>
</dbReference>
<dbReference type="NCBIfam" id="NF007039">
    <property type="entry name" value="PRK09496.3-2"/>
    <property type="match status" value="1"/>
</dbReference>
<dbReference type="Pfam" id="PF02254">
    <property type="entry name" value="TrkA_N"/>
    <property type="match status" value="2"/>
</dbReference>
<dbReference type="GO" id="GO:0005886">
    <property type="term" value="C:plasma membrane"/>
    <property type="evidence" value="ECO:0007669"/>
    <property type="project" value="InterPro"/>
</dbReference>
<dbReference type="Gene3D" id="3.30.70.1450">
    <property type="entry name" value="Regulator of K+ conductance, C-terminal domain"/>
    <property type="match status" value="2"/>
</dbReference>
<dbReference type="PROSITE" id="PS51202">
    <property type="entry name" value="RCK_C"/>
    <property type="match status" value="2"/>
</dbReference>
<dbReference type="InterPro" id="IPR036721">
    <property type="entry name" value="RCK_C_sf"/>
</dbReference>
<keyword evidence="6" id="KW-0406">Ion transport</keyword>
<dbReference type="PRINTS" id="PR00335">
    <property type="entry name" value="KUPTAKETRKA"/>
</dbReference>
<dbReference type="InterPro" id="IPR050721">
    <property type="entry name" value="Trk_Ktr_HKT_K-transport"/>
</dbReference>
<dbReference type="SUPFAM" id="SSF116726">
    <property type="entry name" value="TrkA C-terminal domain-like"/>
    <property type="match status" value="2"/>
</dbReference>
<dbReference type="InterPro" id="IPR003148">
    <property type="entry name" value="RCK_N"/>
</dbReference>
<dbReference type="PROSITE" id="PS51201">
    <property type="entry name" value="RCK_N"/>
    <property type="match status" value="2"/>
</dbReference>
<keyword evidence="2" id="KW-0813">Transport</keyword>
<dbReference type="PANTHER" id="PTHR43833:SF5">
    <property type="entry name" value="TRK SYSTEM POTASSIUM UPTAKE PROTEIN TRKA"/>
    <property type="match status" value="1"/>
</dbReference>
<evidence type="ECO:0000256" key="4">
    <source>
        <dbReference type="ARBA" id="ARBA00022958"/>
    </source>
</evidence>
<dbReference type="NCBIfam" id="NF007041">
    <property type="entry name" value="PRK09496.3-4"/>
    <property type="match status" value="1"/>
</dbReference>
<evidence type="ECO:0000256" key="6">
    <source>
        <dbReference type="ARBA" id="ARBA00023065"/>
    </source>
</evidence>
<evidence type="ECO:0000256" key="5">
    <source>
        <dbReference type="ARBA" id="ARBA00023027"/>
    </source>
</evidence>
<dbReference type="InterPro" id="IPR006036">
    <property type="entry name" value="K_uptake_TrkA"/>
</dbReference>
<keyword evidence="5" id="KW-0520">NAD</keyword>
<accession>A0A7G9YQ77</accession>
<proteinExistence type="predicted"/>
<dbReference type="Pfam" id="PF02080">
    <property type="entry name" value="TrkA_C"/>
    <property type="match status" value="2"/>
</dbReference>
<protein>
    <submittedName>
        <fullName evidence="9">K(+)/H(+) antiporter NhaP2</fullName>
    </submittedName>
</protein>
<evidence type="ECO:0000259" key="8">
    <source>
        <dbReference type="PROSITE" id="PS51202"/>
    </source>
</evidence>
<evidence type="ECO:0000313" key="10">
    <source>
        <dbReference type="EMBL" id="QNO50213.1"/>
    </source>
</evidence>
<dbReference type="GO" id="GO:0015079">
    <property type="term" value="F:potassium ion transmembrane transporter activity"/>
    <property type="evidence" value="ECO:0007669"/>
    <property type="project" value="InterPro"/>
</dbReference>
<name>A0A7G9YQ77_9EURY</name>
<dbReference type="NCBIfam" id="NF007034">
    <property type="entry name" value="PRK09496.2-1"/>
    <property type="match status" value="1"/>
</dbReference>
<sequence length="444" mass="47038">MKIVIIGAGEVGYSIAKALYAHNDITLIERDEESCKRAGELDVQVIKGNGANVDILRQALPADLVVAVTGNDEVNVVSCIATKLLTHGGNESMTIARVSNPDYINKPLNHRKEVGMDFMICPELTLASGVAGIVSVPSAVGMDAFADGRVQMMEFRVGKNTAFDGESLADAEIPDCCVVSALIRGKEITIPHGPDILHEGDHAIVIGKPESITEIEGMFGGMIGVHNKVLIVGAGIVGFYIANLLAERGDVDLKIIEADDERCMEIAGALPDALVLQGDGTDAQLLKSEGAGEMNVVIAATDSDEKNLLCLLIAKQLGAKKVIAKVDRSDYMGLFEMVGIDAALSPKQATINSVLRVTMGAGVESLAALEGERAEIVELVAAPGSKMTKKPLDRIKFPKSAIVSVIVRNDDVIVPRGTHQIQAGDRVVVFALTSVLPKVKKLFS</sequence>
<evidence type="ECO:0000313" key="9">
    <source>
        <dbReference type="EMBL" id="QNO50161.1"/>
    </source>
</evidence>
<evidence type="ECO:0000259" key="7">
    <source>
        <dbReference type="PROSITE" id="PS51201"/>
    </source>
</evidence>
<dbReference type="PANTHER" id="PTHR43833">
    <property type="entry name" value="POTASSIUM CHANNEL PROTEIN 2-RELATED-RELATED"/>
    <property type="match status" value="1"/>
</dbReference>
<dbReference type="Gene3D" id="3.40.50.720">
    <property type="entry name" value="NAD(P)-binding Rossmann-like Domain"/>
    <property type="match status" value="2"/>
</dbReference>
<feature type="domain" description="RCK C-terminal" evidence="8">
    <location>
        <begin position="364"/>
        <end position="444"/>
    </location>
</feature>
<feature type="domain" description="RCK N-terminal" evidence="7">
    <location>
        <begin position="1"/>
        <end position="120"/>
    </location>
</feature>
<comment type="function">
    <text evidence="1">Part of a potassium transport system.</text>
</comment>
<organism evidence="9">
    <name type="scientific">Candidatus Methanogaster sp. ANME-2c ERB4</name>
    <dbReference type="NCBI Taxonomy" id="2759911"/>
    <lineage>
        <taxon>Archaea</taxon>
        <taxon>Methanobacteriati</taxon>
        <taxon>Methanobacteriota</taxon>
        <taxon>Stenosarchaea group</taxon>
        <taxon>Methanomicrobia</taxon>
        <taxon>Methanosarcinales</taxon>
        <taxon>ANME-2 cluster</taxon>
        <taxon>Candidatus Methanogasteraceae</taxon>
        <taxon>Candidatus Methanogaster</taxon>
    </lineage>
</organism>
<dbReference type="EMBL" id="MT631406">
    <property type="protein sequence ID" value="QNO50161.1"/>
    <property type="molecule type" value="Genomic_DNA"/>
</dbReference>
<keyword evidence="4" id="KW-0630">Potassium</keyword>
<keyword evidence="3" id="KW-0633">Potassium transport</keyword>
<dbReference type="InterPro" id="IPR036291">
    <property type="entry name" value="NAD(P)-bd_dom_sf"/>
</dbReference>
<dbReference type="NCBIfam" id="NF007036">
    <property type="entry name" value="PRK09496.2-3"/>
    <property type="match status" value="1"/>
</dbReference>